<feature type="binding site" evidence="14">
    <location>
        <position position="201"/>
    </location>
    <ligand>
        <name>[4Fe-4S] cluster</name>
        <dbReference type="ChEBI" id="CHEBI:49883"/>
    </ligand>
</feature>
<proteinExistence type="inferred from homology"/>
<dbReference type="GO" id="GO:0043866">
    <property type="term" value="F:adenylyl-sulfate reductase (thioredoxin) activity"/>
    <property type="evidence" value="ECO:0007669"/>
    <property type="project" value="UniProtKB-EC"/>
</dbReference>
<protein>
    <recommendedName>
        <fullName evidence="10 14">Adenosine 5'-phosphosulfate reductase</fullName>
        <shortName evidence="14">APS reductase</shortName>
        <ecNumber evidence="9 14">1.8.4.10</ecNumber>
    </recommendedName>
    <alternativeName>
        <fullName evidence="12 14">5'-adenylylsulfate reductase</fullName>
    </alternativeName>
    <alternativeName>
        <fullName evidence="11 14">Thioredoxin-dependent 5'-adenylylsulfate reductase</fullName>
    </alternativeName>
</protein>
<evidence type="ECO:0000313" key="16">
    <source>
        <dbReference type="EMBL" id="SHF86219.1"/>
    </source>
</evidence>
<reference evidence="17" key="1">
    <citation type="submission" date="2016-11" db="EMBL/GenBank/DDBJ databases">
        <authorList>
            <person name="Varghese N."/>
            <person name="Submissions S."/>
        </authorList>
    </citation>
    <scope>NUCLEOTIDE SEQUENCE [LARGE SCALE GENOMIC DNA]</scope>
    <source>
        <strain evidence="17">DSM 19741</strain>
    </source>
</reference>
<dbReference type="EC" id="1.8.4.10" evidence="9 14"/>
<dbReference type="InterPro" id="IPR004511">
    <property type="entry name" value="PAPS/APS_Rdtase"/>
</dbReference>
<evidence type="ECO:0000256" key="2">
    <source>
        <dbReference type="ARBA" id="ARBA00022490"/>
    </source>
</evidence>
<keyword evidence="17" id="KW-1185">Reference proteome</keyword>
<dbReference type="InterPro" id="IPR011798">
    <property type="entry name" value="APS_reductase"/>
</dbReference>
<keyword evidence="6 14" id="KW-0411">Iron-sulfur</keyword>
<evidence type="ECO:0000256" key="10">
    <source>
        <dbReference type="ARBA" id="ARBA00029514"/>
    </source>
</evidence>
<comment type="similarity">
    <text evidence="1 14">Belongs to the PAPS reductase family. CysH subfamily.</text>
</comment>
<feature type="binding site" evidence="14">
    <location>
        <position position="118"/>
    </location>
    <ligand>
        <name>[4Fe-4S] cluster</name>
        <dbReference type="ChEBI" id="CHEBI:49883"/>
    </ligand>
</feature>
<dbReference type="SUPFAM" id="SSF52402">
    <property type="entry name" value="Adenine nucleotide alpha hydrolases-like"/>
    <property type="match status" value="1"/>
</dbReference>
<dbReference type="InterPro" id="IPR014729">
    <property type="entry name" value="Rossmann-like_a/b/a_fold"/>
</dbReference>
<comment type="function">
    <text evidence="7 14">Catalyzes the formation of sulfite from adenosine 5'-phosphosulfate (APS) using thioredoxin as an electron donor.</text>
</comment>
<accession>A0A1M5F3V3</accession>
<dbReference type="NCBIfam" id="TIGR02055">
    <property type="entry name" value="APS_reductase"/>
    <property type="match status" value="1"/>
</dbReference>
<dbReference type="GO" id="GO:0004604">
    <property type="term" value="F:phosphoadenylyl-sulfate reductase (thioredoxin) activity"/>
    <property type="evidence" value="ECO:0007669"/>
    <property type="project" value="UniProtKB-UniRule"/>
</dbReference>
<evidence type="ECO:0000256" key="11">
    <source>
        <dbReference type="ARBA" id="ARBA00030894"/>
    </source>
</evidence>
<feature type="active site" description="Nucleophile; cysteine thiosulfonate intermediate" evidence="14">
    <location>
        <position position="228"/>
    </location>
</feature>
<dbReference type="CDD" id="cd23945">
    <property type="entry name" value="PAPS_reductase"/>
    <property type="match status" value="1"/>
</dbReference>
<keyword evidence="3 14" id="KW-0479">Metal-binding</keyword>
<comment type="catalytic activity">
    <reaction evidence="13 14">
        <text>[thioredoxin]-disulfide + sulfite + AMP + 2 H(+) = adenosine 5'-phosphosulfate + [thioredoxin]-dithiol</text>
        <dbReference type="Rhea" id="RHEA:21976"/>
        <dbReference type="Rhea" id="RHEA-COMP:10698"/>
        <dbReference type="Rhea" id="RHEA-COMP:10700"/>
        <dbReference type="ChEBI" id="CHEBI:15378"/>
        <dbReference type="ChEBI" id="CHEBI:17359"/>
        <dbReference type="ChEBI" id="CHEBI:29950"/>
        <dbReference type="ChEBI" id="CHEBI:50058"/>
        <dbReference type="ChEBI" id="CHEBI:58243"/>
        <dbReference type="ChEBI" id="CHEBI:456215"/>
        <dbReference type="EC" id="1.8.4.10"/>
    </reaction>
</comment>
<feature type="binding site" evidence="14">
    <location>
        <position position="204"/>
    </location>
    <ligand>
        <name>[4Fe-4S] cluster</name>
        <dbReference type="ChEBI" id="CHEBI:49883"/>
    </ligand>
</feature>
<name>A0A1M5F3V3_9FLAO</name>
<dbReference type="PIRSF" id="PIRSF000857">
    <property type="entry name" value="PAPS_reductase"/>
    <property type="match status" value="1"/>
</dbReference>
<dbReference type="GO" id="GO:0005737">
    <property type="term" value="C:cytoplasm"/>
    <property type="evidence" value="ECO:0007669"/>
    <property type="project" value="UniProtKB-SubCell"/>
</dbReference>
<dbReference type="RefSeq" id="WP_072988069.1">
    <property type="nucleotide sequence ID" value="NZ_FQWE01000002.1"/>
</dbReference>
<dbReference type="Proteomes" id="UP000184036">
    <property type="component" value="Unassembled WGS sequence"/>
</dbReference>
<evidence type="ECO:0000256" key="5">
    <source>
        <dbReference type="ARBA" id="ARBA00023004"/>
    </source>
</evidence>
<dbReference type="Gene3D" id="3.40.50.620">
    <property type="entry name" value="HUPs"/>
    <property type="match status" value="1"/>
</dbReference>
<keyword evidence="5 14" id="KW-0408">Iron</keyword>
<sequence length="233" mass="27129">MDKEILSTLIHKTEKFSIEQTLDFLAHEYKNQVAFSTSFGQEDQVITAIIANNKYAINIFTLDTGRLFQETYDVFDKTLKNYNIDIKVYFPEAVAVEKILDNKGPNSFYHSVDNRKECCFIRKVEPLTKALYGNKIWITGLRAEQSINRSELSLFEYDEKFEIIKFNPLLKWSLKEVEEYLEINNVPQNTLHKQGFISIGCAPCTRAINAGEDIRAGRWWWESSHKECGLHQK</sequence>
<dbReference type="GO" id="GO:0019344">
    <property type="term" value="P:cysteine biosynthetic process"/>
    <property type="evidence" value="ECO:0007669"/>
    <property type="project" value="InterPro"/>
</dbReference>
<organism evidence="16 17">
    <name type="scientific">Flavobacterium segetis</name>
    <dbReference type="NCBI Taxonomy" id="271157"/>
    <lineage>
        <taxon>Bacteria</taxon>
        <taxon>Pseudomonadati</taxon>
        <taxon>Bacteroidota</taxon>
        <taxon>Flavobacteriia</taxon>
        <taxon>Flavobacteriales</taxon>
        <taxon>Flavobacteriaceae</taxon>
        <taxon>Flavobacterium</taxon>
    </lineage>
</organism>
<feature type="binding site" evidence="14">
    <location>
        <position position="119"/>
    </location>
    <ligand>
        <name>[4Fe-4S] cluster</name>
        <dbReference type="ChEBI" id="CHEBI:49883"/>
    </ligand>
</feature>
<dbReference type="EMBL" id="FQWE01000002">
    <property type="protein sequence ID" value="SHF86219.1"/>
    <property type="molecule type" value="Genomic_DNA"/>
</dbReference>
<evidence type="ECO:0000256" key="12">
    <source>
        <dbReference type="ARBA" id="ARBA00032041"/>
    </source>
</evidence>
<dbReference type="OrthoDB" id="9794018at2"/>
<evidence type="ECO:0000256" key="13">
    <source>
        <dbReference type="ARBA" id="ARBA00048441"/>
    </source>
</evidence>
<keyword evidence="2 14" id="KW-0963">Cytoplasm</keyword>
<evidence type="ECO:0000256" key="3">
    <source>
        <dbReference type="ARBA" id="ARBA00022723"/>
    </source>
</evidence>
<gene>
    <name evidence="14" type="primary">cysH</name>
    <name evidence="16" type="ORF">SAMN05444396_102121</name>
</gene>
<dbReference type="PANTHER" id="PTHR46482">
    <property type="entry name" value="5'-ADENYLYLSULFATE REDUCTASE 3, CHLOROPLASTIC"/>
    <property type="match status" value="1"/>
</dbReference>
<dbReference type="STRING" id="271157.SAMN05444396_102121"/>
<dbReference type="GO" id="GO:0019379">
    <property type="term" value="P:sulfate assimilation, phosphoadenylyl sulfate reduction by phosphoadenylyl-sulfate reductase (thioredoxin)"/>
    <property type="evidence" value="ECO:0007669"/>
    <property type="project" value="UniProtKB-UniRule"/>
</dbReference>
<comment type="cofactor">
    <cofactor evidence="14">
        <name>[4Fe-4S] cluster</name>
        <dbReference type="ChEBI" id="CHEBI:49883"/>
    </cofactor>
    <text evidence="14">Binds 1 [4Fe-4S] cluster per subunit.</text>
</comment>
<dbReference type="NCBIfam" id="NF002537">
    <property type="entry name" value="PRK02090.1"/>
    <property type="match status" value="1"/>
</dbReference>
<comment type="pathway">
    <text evidence="8 14">Sulfur metabolism; hydrogen sulfide biosynthesis; sulfite from sulfate.</text>
</comment>
<dbReference type="InterPro" id="IPR002500">
    <property type="entry name" value="PAPS_reduct_dom"/>
</dbReference>
<dbReference type="PANTHER" id="PTHR46482:SF9">
    <property type="entry name" value="5'-ADENYLYLSULFATE REDUCTASE 1, CHLOROPLASTIC"/>
    <property type="match status" value="1"/>
</dbReference>
<evidence type="ECO:0000256" key="4">
    <source>
        <dbReference type="ARBA" id="ARBA00023002"/>
    </source>
</evidence>
<evidence type="ECO:0000256" key="8">
    <source>
        <dbReference type="ARBA" id="ARBA00024327"/>
    </source>
</evidence>
<comment type="subcellular location">
    <subcellularLocation>
        <location evidence="14">Cytoplasm</location>
    </subcellularLocation>
</comment>
<evidence type="ECO:0000259" key="15">
    <source>
        <dbReference type="Pfam" id="PF01507"/>
    </source>
</evidence>
<dbReference type="AlphaFoldDB" id="A0A1M5F3V3"/>
<dbReference type="GO" id="GO:0070814">
    <property type="term" value="P:hydrogen sulfide biosynthetic process"/>
    <property type="evidence" value="ECO:0007669"/>
    <property type="project" value="UniProtKB-UniRule"/>
</dbReference>
<evidence type="ECO:0000256" key="7">
    <source>
        <dbReference type="ARBA" id="ARBA00024298"/>
    </source>
</evidence>
<evidence type="ECO:0000256" key="9">
    <source>
        <dbReference type="ARBA" id="ARBA00024386"/>
    </source>
</evidence>
<feature type="domain" description="Phosphoadenosine phosphosulphate reductase" evidence="15">
    <location>
        <begin position="33"/>
        <end position="207"/>
    </location>
</feature>
<evidence type="ECO:0000256" key="14">
    <source>
        <dbReference type="HAMAP-Rule" id="MF_00063"/>
    </source>
</evidence>
<dbReference type="NCBIfam" id="TIGR00434">
    <property type="entry name" value="cysH"/>
    <property type="match status" value="1"/>
</dbReference>
<dbReference type="HAMAP" id="MF_00063">
    <property type="entry name" value="CysH"/>
    <property type="match status" value="1"/>
</dbReference>
<dbReference type="Pfam" id="PF01507">
    <property type="entry name" value="PAPS_reduct"/>
    <property type="match status" value="1"/>
</dbReference>
<evidence type="ECO:0000256" key="6">
    <source>
        <dbReference type="ARBA" id="ARBA00023014"/>
    </source>
</evidence>
<evidence type="ECO:0000256" key="1">
    <source>
        <dbReference type="ARBA" id="ARBA00009732"/>
    </source>
</evidence>
<keyword evidence="4 14" id="KW-0560">Oxidoreductase</keyword>
<evidence type="ECO:0000313" key="17">
    <source>
        <dbReference type="Proteomes" id="UP000184036"/>
    </source>
</evidence>
<dbReference type="GO" id="GO:0046872">
    <property type="term" value="F:metal ion binding"/>
    <property type="evidence" value="ECO:0007669"/>
    <property type="project" value="UniProtKB-KW"/>
</dbReference>
<dbReference type="GO" id="GO:0051539">
    <property type="term" value="F:4 iron, 4 sulfur cluster binding"/>
    <property type="evidence" value="ECO:0007669"/>
    <property type="project" value="UniProtKB-UniRule"/>
</dbReference>